<dbReference type="SMART" id="SM00382">
    <property type="entry name" value="AAA"/>
    <property type="match status" value="1"/>
</dbReference>
<dbReference type="GO" id="GO:0015421">
    <property type="term" value="F:ABC-type oligopeptide transporter activity"/>
    <property type="evidence" value="ECO:0007669"/>
    <property type="project" value="TreeGrafter"/>
</dbReference>
<feature type="transmembrane region" description="Helical" evidence="7">
    <location>
        <begin position="309"/>
        <end position="325"/>
    </location>
</feature>
<dbReference type="PANTHER" id="PTHR43394:SF1">
    <property type="entry name" value="ATP-BINDING CASSETTE SUB-FAMILY B MEMBER 10, MITOCHONDRIAL"/>
    <property type="match status" value="1"/>
</dbReference>
<feature type="transmembrane region" description="Helical" evidence="7">
    <location>
        <begin position="20"/>
        <end position="48"/>
    </location>
</feature>
<evidence type="ECO:0000259" key="8">
    <source>
        <dbReference type="PROSITE" id="PS50893"/>
    </source>
</evidence>
<evidence type="ECO:0000256" key="7">
    <source>
        <dbReference type="SAM" id="Phobius"/>
    </source>
</evidence>
<accession>A0A3D2SFZ4</accession>
<dbReference type="CDD" id="cd03251">
    <property type="entry name" value="ABCC_MsbA"/>
    <property type="match status" value="1"/>
</dbReference>
<dbReference type="InterPro" id="IPR003439">
    <property type="entry name" value="ABC_transporter-like_ATP-bd"/>
</dbReference>
<dbReference type="PROSITE" id="PS00211">
    <property type="entry name" value="ABC_TRANSPORTER_1"/>
    <property type="match status" value="1"/>
</dbReference>
<dbReference type="GO" id="GO:0005524">
    <property type="term" value="F:ATP binding"/>
    <property type="evidence" value="ECO:0007669"/>
    <property type="project" value="UniProtKB-KW"/>
</dbReference>
<dbReference type="SUPFAM" id="SSF52540">
    <property type="entry name" value="P-loop containing nucleoside triphosphate hydrolases"/>
    <property type="match status" value="1"/>
</dbReference>
<dbReference type="PROSITE" id="PS50929">
    <property type="entry name" value="ABC_TM1F"/>
    <property type="match status" value="1"/>
</dbReference>
<proteinExistence type="predicted"/>
<dbReference type="Proteomes" id="UP000263098">
    <property type="component" value="Unassembled WGS sequence"/>
</dbReference>
<dbReference type="GO" id="GO:0016887">
    <property type="term" value="F:ATP hydrolysis activity"/>
    <property type="evidence" value="ECO:0007669"/>
    <property type="project" value="InterPro"/>
</dbReference>
<gene>
    <name evidence="10" type="ORF">DHW31_05800</name>
</gene>
<dbReference type="RefSeq" id="WP_277639719.1">
    <property type="nucleotide sequence ID" value="NZ_JAJUIH010000010.1"/>
</dbReference>
<dbReference type="AlphaFoldDB" id="A0A3D2SFZ4"/>
<dbReference type="Pfam" id="PF00664">
    <property type="entry name" value="ABC_membrane"/>
    <property type="match status" value="1"/>
</dbReference>
<dbReference type="EMBL" id="DPVG01000215">
    <property type="protein sequence ID" value="HCK24291.1"/>
    <property type="molecule type" value="Genomic_DNA"/>
</dbReference>
<dbReference type="FunFam" id="3.40.50.300:FF:000218">
    <property type="entry name" value="Multidrug ABC transporter ATP-binding protein"/>
    <property type="match status" value="1"/>
</dbReference>
<organism evidence="10 11">
    <name type="scientific">Bacteroides graminisolvens</name>
    <dbReference type="NCBI Taxonomy" id="477666"/>
    <lineage>
        <taxon>Bacteria</taxon>
        <taxon>Pseudomonadati</taxon>
        <taxon>Bacteroidota</taxon>
        <taxon>Bacteroidia</taxon>
        <taxon>Bacteroidales</taxon>
        <taxon>Bacteroidaceae</taxon>
        <taxon>Bacteroides</taxon>
    </lineage>
</organism>
<feature type="domain" description="ABC transporter" evidence="8">
    <location>
        <begin position="374"/>
        <end position="607"/>
    </location>
</feature>
<keyword evidence="6 7" id="KW-0472">Membrane</keyword>
<keyword evidence="2 7" id="KW-0812">Transmembrane</keyword>
<dbReference type="InterPro" id="IPR039421">
    <property type="entry name" value="Type_1_exporter"/>
</dbReference>
<name>A0A3D2SFZ4_9BACE</name>
<dbReference type="Gene3D" id="1.20.1560.10">
    <property type="entry name" value="ABC transporter type 1, transmembrane domain"/>
    <property type="match status" value="1"/>
</dbReference>
<dbReference type="InterPro" id="IPR017871">
    <property type="entry name" value="ABC_transporter-like_CS"/>
</dbReference>
<keyword evidence="5 7" id="KW-1133">Transmembrane helix</keyword>
<feature type="transmembrane region" description="Helical" evidence="7">
    <location>
        <begin position="174"/>
        <end position="191"/>
    </location>
</feature>
<evidence type="ECO:0000256" key="5">
    <source>
        <dbReference type="ARBA" id="ARBA00022989"/>
    </source>
</evidence>
<dbReference type="PANTHER" id="PTHR43394">
    <property type="entry name" value="ATP-DEPENDENT PERMEASE MDL1, MITOCHONDRIAL"/>
    <property type="match status" value="1"/>
</dbReference>
<evidence type="ECO:0000256" key="3">
    <source>
        <dbReference type="ARBA" id="ARBA00022741"/>
    </source>
</evidence>
<evidence type="ECO:0000313" key="10">
    <source>
        <dbReference type="EMBL" id="HCK24291.1"/>
    </source>
</evidence>
<dbReference type="InterPro" id="IPR011527">
    <property type="entry name" value="ABC1_TM_dom"/>
</dbReference>
<evidence type="ECO:0000313" key="11">
    <source>
        <dbReference type="Proteomes" id="UP000263098"/>
    </source>
</evidence>
<reference evidence="10 11" key="1">
    <citation type="journal article" date="2018" name="Nat. Biotechnol.">
        <title>A standardized bacterial taxonomy based on genome phylogeny substantially revises the tree of life.</title>
        <authorList>
            <person name="Parks D.H."/>
            <person name="Chuvochina M."/>
            <person name="Waite D.W."/>
            <person name="Rinke C."/>
            <person name="Skarshewski A."/>
            <person name="Chaumeil P.A."/>
            <person name="Hugenholtz P."/>
        </authorList>
    </citation>
    <scope>NUCLEOTIDE SEQUENCE [LARGE SCALE GENOMIC DNA]</scope>
    <source>
        <strain evidence="10">UBA9667</strain>
    </source>
</reference>
<evidence type="ECO:0000256" key="1">
    <source>
        <dbReference type="ARBA" id="ARBA00004651"/>
    </source>
</evidence>
<evidence type="ECO:0000256" key="4">
    <source>
        <dbReference type="ARBA" id="ARBA00022840"/>
    </source>
</evidence>
<dbReference type="PROSITE" id="PS50893">
    <property type="entry name" value="ABC_TRANSPORTER_2"/>
    <property type="match status" value="1"/>
</dbReference>
<dbReference type="SUPFAM" id="SSF90123">
    <property type="entry name" value="ABC transporter transmembrane region"/>
    <property type="match status" value="1"/>
</dbReference>
<dbReference type="CDD" id="cd18552">
    <property type="entry name" value="ABC_6TM_MsbA_like"/>
    <property type="match status" value="1"/>
</dbReference>
<dbReference type="Pfam" id="PF00005">
    <property type="entry name" value="ABC_tran"/>
    <property type="match status" value="1"/>
</dbReference>
<sequence length="610" mass="68828">MKEFIRVLRRFVPPYKKFLFLSILFNILSAILNVFSFTLIIPILQILFKMTEAHYSYIAWTDPTVGLKDIAINNFYYYITDLINQYGQSTTLLILGIFLAIMTFLKTGCYFLSSATMIPIRTGIVRDIRNKLYRKILSLPLGFFSEERKGDIIARMSGDVQEIETSIMSSLDMLFKNPILILVYFGTLIAISWKLTLFTLVVLPIMGWAMGSVGKKLKRKSLVAQGQWSDLMSQVEETLGGLRIVKAFNAEVKMDKRFTQANDDYRDTISRVNTRQQLAHPLSEFLGTILIVIVLWFGGTLILNHNSTIDAPSFIFYLVMLYSLINPLKEFSKASYAIPKGLASMERVDKILLAENTMKISEKPVPIHELKEQIEFRDVSFQYEATPVLKHINLVIPKGKTVALVGQSGSGKSTLVDLLPRFYEATEGEVLIDGINVKDSTLTDLRSIMGNVNQEAILFNDTFFNNIAFGVKGATKEQVIEAAKIANAHDFIMASEQGYDTNIGDRGGKLSGGQRQRISIARAILKNPPILILDEATSALDTESERMVQEALENLMKNRTTIAIAHRLSTIRNADEICVLHEGEIVERGKHEELFALNGYYKRLCDMQSF</sequence>
<feature type="domain" description="ABC transmembrane type-1" evidence="9">
    <location>
        <begin position="20"/>
        <end position="340"/>
    </location>
</feature>
<dbReference type="InterPro" id="IPR003593">
    <property type="entry name" value="AAA+_ATPase"/>
</dbReference>
<keyword evidence="4 10" id="KW-0067">ATP-binding</keyword>
<evidence type="ECO:0000256" key="2">
    <source>
        <dbReference type="ARBA" id="ARBA00022692"/>
    </source>
</evidence>
<dbReference type="InterPro" id="IPR036640">
    <property type="entry name" value="ABC1_TM_sf"/>
</dbReference>
<comment type="caution">
    <text evidence="10">The sequence shown here is derived from an EMBL/GenBank/DDBJ whole genome shotgun (WGS) entry which is preliminary data.</text>
</comment>
<feature type="transmembrane region" description="Helical" evidence="7">
    <location>
        <begin position="92"/>
        <end position="112"/>
    </location>
</feature>
<protein>
    <submittedName>
        <fullName evidence="10">Antibiotic ABC transporter ATP-binding protein</fullName>
    </submittedName>
</protein>
<keyword evidence="3" id="KW-0547">Nucleotide-binding</keyword>
<comment type="subcellular location">
    <subcellularLocation>
        <location evidence="1">Cell membrane</location>
        <topology evidence="1">Multi-pass membrane protein</topology>
    </subcellularLocation>
</comment>
<evidence type="ECO:0000256" key="6">
    <source>
        <dbReference type="ARBA" id="ARBA00023136"/>
    </source>
</evidence>
<dbReference type="InterPro" id="IPR027417">
    <property type="entry name" value="P-loop_NTPase"/>
</dbReference>
<evidence type="ECO:0000259" key="9">
    <source>
        <dbReference type="PROSITE" id="PS50929"/>
    </source>
</evidence>
<dbReference type="GO" id="GO:0005886">
    <property type="term" value="C:plasma membrane"/>
    <property type="evidence" value="ECO:0007669"/>
    <property type="project" value="UniProtKB-SubCell"/>
</dbReference>
<dbReference type="Gene3D" id="3.40.50.300">
    <property type="entry name" value="P-loop containing nucleotide triphosphate hydrolases"/>
    <property type="match status" value="1"/>
</dbReference>
<feature type="transmembrane region" description="Helical" evidence="7">
    <location>
        <begin position="285"/>
        <end position="303"/>
    </location>
</feature>